<protein>
    <submittedName>
        <fullName evidence="4">MerR family transcriptional regulator</fullName>
    </submittedName>
</protein>
<evidence type="ECO:0000313" key="5">
    <source>
        <dbReference type="Proteomes" id="UP001589613"/>
    </source>
</evidence>
<dbReference type="SUPFAM" id="SSF46955">
    <property type="entry name" value="Putative DNA-binding domain"/>
    <property type="match status" value="1"/>
</dbReference>
<organism evidence="4 5">
    <name type="scientific">Ornithinimicrobium kibberense</name>
    <dbReference type="NCBI Taxonomy" id="282060"/>
    <lineage>
        <taxon>Bacteria</taxon>
        <taxon>Bacillati</taxon>
        <taxon>Actinomycetota</taxon>
        <taxon>Actinomycetes</taxon>
        <taxon>Micrococcales</taxon>
        <taxon>Ornithinimicrobiaceae</taxon>
        <taxon>Ornithinimicrobium</taxon>
    </lineage>
</organism>
<dbReference type="PROSITE" id="PS50937">
    <property type="entry name" value="HTH_MERR_2"/>
    <property type="match status" value="1"/>
</dbReference>
<dbReference type="RefSeq" id="WP_141339316.1">
    <property type="nucleotide sequence ID" value="NZ_JBHMAX010000020.1"/>
</dbReference>
<dbReference type="PANTHER" id="PTHR30204:SF89">
    <property type="entry name" value="HTH MERR-TYPE DOMAIN-CONTAINING PROTEIN"/>
    <property type="match status" value="1"/>
</dbReference>
<reference evidence="4 5" key="1">
    <citation type="submission" date="2024-09" db="EMBL/GenBank/DDBJ databases">
        <authorList>
            <person name="Sun Q."/>
            <person name="Mori K."/>
        </authorList>
    </citation>
    <scope>NUCLEOTIDE SEQUENCE [LARGE SCALE GENOMIC DNA]</scope>
    <source>
        <strain evidence="4 5">JCM 12763</strain>
    </source>
</reference>
<feature type="domain" description="HTH merR-type" evidence="3">
    <location>
        <begin position="35"/>
        <end position="87"/>
    </location>
</feature>
<evidence type="ECO:0000256" key="2">
    <source>
        <dbReference type="SAM" id="MobiDB-lite"/>
    </source>
</evidence>
<dbReference type="InterPro" id="IPR009061">
    <property type="entry name" value="DNA-bd_dom_put_sf"/>
</dbReference>
<dbReference type="PANTHER" id="PTHR30204">
    <property type="entry name" value="REDOX-CYCLING DRUG-SENSING TRANSCRIPTIONAL ACTIVATOR SOXR"/>
    <property type="match status" value="1"/>
</dbReference>
<evidence type="ECO:0000259" key="3">
    <source>
        <dbReference type="PROSITE" id="PS50937"/>
    </source>
</evidence>
<keyword evidence="1" id="KW-0238">DNA-binding</keyword>
<dbReference type="Pfam" id="PF13411">
    <property type="entry name" value="MerR_1"/>
    <property type="match status" value="1"/>
</dbReference>
<keyword evidence="5" id="KW-1185">Reference proteome</keyword>
<evidence type="ECO:0000256" key="1">
    <source>
        <dbReference type="ARBA" id="ARBA00023125"/>
    </source>
</evidence>
<name>A0ABV5V472_9MICO</name>
<gene>
    <name evidence="4" type="ORF">ACFFN0_11265</name>
</gene>
<sequence length="270" mass="29052">MTSAARAEAAPEGVSIGAVLRELQGDFPDLTISKIRYLETEGLISPERRASGYRLFTPADVARLRFVLTAQRDRFWPLKVIKDALDRLDRGLDVPGLTDGATPRPGEDAPGVPVGHADAAPHAPAATGDERPVPPVADLSAAALRRRRAVRLTPLELRERTGLDRGAYGHLVAFGLLRTDASGRHHADDLDVATAASALARYGLEARHLRAFRVGADREIGLAQQILEPLRRRRARGAEGPDPAQAEAELLSTMLALHVALVRSGLARGH</sequence>
<feature type="compositionally biased region" description="Low complexity" evidence="2">
    <location>
        <begin position="116"/>
        <end position="126"/>
    </location>
</feature>
<proteinExistence type="predicted"/>
<dbReference type="Gene3D" id="1.10.1660.10">
    <property type="match status" value="1"/>
</dbReference>
<comment type="caution">
    <text evidence="4">The sequence shown here is derived from an EMBL/GenBank/DDBJ whole genome shotgun (WGS) entry which is preliminary data.</text>
</comment>
<dbReference type="SMART" id="SM00422">
    <property type="entry name" value="HTH_MERR"/>
    <property type="match status" value="1"/>
</dbReference>
<evidence type="ECO:0000313" key="4">
    <source>
        <dbReference type="EMBL" id="MFB9732618.1"/>
    </source>
</evidence>
<feature type="region of interest" description="Disordered" evidence="2">
    <location>
        <begin position="92"/>
        <end position="134"/>
    </location>
</feature>
<dbReference type="InterPro" id="IPR000551">
    <property type="entry name" value="MerR-type_HTH_dom"/>
</dbReference>
<dbReference type="EMBL" id="JBHMAX010000020">
    <property type="protein sequence ID" value="MFB9732618.1"/>
    <property type="molecule type" value="Genomic_DNA"/>
</dbReference>
<dbReference type="InterPro" id="IPR047057">
    <property type="entry name" value="MerR_fam"/>
</dbReference>
<dbReference type="Proteomes" id="UP001589613">
    <property type="component" value="Unassembled WGS sequence"/>
</dbReference>
<dbReference type="CDD" id="cd00592">
    <property type="entry name" value="HTH_MerR-like"/>
    <property type="match status" value="1"/>
</dbReference>
<accession>A0ABV5V472</accession>